<dbReference type="Proteomes" id="UP000183894">
    <property type="component" value="Unassembled WGS sequence"/>
</dbReference>
<evidence type="ECO:0000256" key="11">
    <source>
        <dbReference type="SAM" id="Phobius"/>
    </source>
</evidence>
<evidence type="ECO:0000256" key="1">
    <source>
        <dbReference type="ARBA" id="ARBA00022475"/>
    </source>
</evidence>
<keyword evidence="7 11" id="KW-1133">Transmembrane helix</keyword>
<keyword evidence="8 10" id="KW-0482">Metalloprotease</keyword>
<keyword evidence="1" id="KW-1003">Cell membrane</keyword>
<accession>A0A1H7RF53</accession>
<evidence type="ECO:0000313" key="13">
    <source>
        <dbReference type="EMBL" id="SEL58970.1"/>
    </source>
</evidence>
<dbReference type="EMBL" id="FOAD01000006">
    <property type="protein sequence ID" value="SEL58970.1"/>
    <property type="molecule type" value="Genomic_DNA"/>
</dbReference>
<dbReference type="InterPro" id="IPR050083">
    <property type="entry name" value="HtpX_protease"/>
</dbReference>
<evidence type="ECO:0000256" key="3">
    <source>
        <dbReference type="ARBA" id="ARBA00022692"/>
    </source>
</evidence>
<organism evidence="13 14">
    <name type="scientific">Haloferax larsenii</name>
    <dbReference type="NCBI Taxonomy" id="302484"/>
    <lineage>
        <taxon>Archaea</taxon>
        <taxon>Methanobacteriati</taxon>
        <taxon>Methanobacteriota</taxon>
        <taxon>Stenosarchaea group</taxon>
        <taxon>Halobacteria</taxon>
        <taxon>Halobacteriales</taxon>
        <taxon>Haloferacaceae</taxon>
        <taxon>Haloferax</taxon>
    </lineage>
</organism>
<keyword evidence="9 11" id="KW-0472">Membrane</keyword>
<comment type="similarity">
    <text evidence="10">Belongs to the peptidase M48 family.</text>
</comment>
<reference evidence="13 14" key="1">
    <citation type="submission" date="2016-10" db="EMBL/GenBank/DDBJ databases">
        <authorList>
            <person name="de Groot N.N."/>
        </authorList>
    </citation>
    <scope>NUCLEOTIDE SEQUENCE [LARGE SCALE GENOMIC DNA]</scope>
    <source>
        <strain evidence="13 14">CDM_5</strain>
    </source>
</reference>
<evidence type="ECO:0000256" key="10">
    <source>
        <dbReference type="RuleBase" id="RU003983"/>
    </source>
</evidence>
<feature type="transmembrane region" description="Helical" evidence="11">
    <location>
        <begin position="190"/>
        <end position="218"/>
    </location>
</feature>
<protein>
    <submittedName>
        <fullName evidence="13">Heat shock protein HtpX</fullName>
    </submittedName>
</protein>
<evidence type="ECO:0000256" key="9">
    <source>
        <dbReference type="ARBA" id="ARBA00023136"/>
    </source>
</evidence>
<evidence type="ECO:0000256" key="6">
    <source>
        <dbReference type="ARBA" id="ARBA00022833"/>
    </source>
</evidence>
<dbReference type="InterPro" id="IPR001915">
    <property type="entry name" value="Peptidase_M48"/>
</dbReference>
<evidence type="ECO:0000313" key="14">
    <source>
        <dbReference type="Proteomes" id="UP000183894"/>
    </source>
</evidence>
<dbReference type="PANTHER" id="PTHR43221">
    <property type="entry name" value="PROTEASE HTPX"/>
    <property type="match status" value="1"/>
</dbReference>
<evidence type="ECO:0000259" key="12">
    <source>
        <dbReference type="Pfam" id="PF01435"/>
    </source>
</evidence>
<comment type="cofactor">
    <cofactor evidence="10">
        <name>Zn(2+)</name>
        <dbReference type="ChEBI" id="CHEBI:29105"/>
    </cofactor>
    <text evidence="10">Binds 1 zinc ion per subunit.</text>
</comment>
<dbReference type="PANTHER" id="PTHR43221:SF2">
    <property type="entry name" value="PROTEASE HTPX HOMOLOG"/>
    <property type="match status" value="1"/>
</dbReference>
<dbReference type="Gene3D" id="3.30.2010.10">
    <property type="entry name" value="Metalloproteases ('zincins'), catalytic domain"/>
    <property type="match status" value="1"/>
</dbReference>
<evidence type="ECO:0000256" key="8">
    <source>
        <dbReference type="ARBA" id="ARBA00023049"/>
    </source>
</evidence>
<name>A0A1H7RF53_HALLR</name>
<sequence>MSAVFESPHSRVHAADKRFQVGTVSPQEMASPAGRSRFQMVLVGVTVLVFYLTLSALSAFAVVTLWRLRPDPVTGALVGVGIAVVLGYLSFRFGTVQLLSQLDARDLAPMEAPSVHRLRDRLSEQMGITPPSLKLAHFAAPNAMALDPVGRDVVVLDAALFRLLDSDEFEALLAHELAHLERKDSLVQSLVASIIQTAVGVGFFVVSPVTFLTTGIALGTAWIRGTPREWDKTIPGRFRRLLDTFVGAFGFGLTVLVRSQSRKREFAADARAAAVTGKPLALASALRKLERASRPKWGMSPLWVYGEVEVDDPVSDLLSTHPATDERVERLQTMADESMTHIEVE</sequence>
<dbReference type="GO" id="GO:0046872">
    <property type="term" value="F:metal ion binding"/>
    <property type="evidence" value="ECO:0007669"/>
    <property type="project" value="UniProtKB-KW"/>
</dbReference>
<keyword evidence="6 10" id="KW-0862">Zinc</keyword>
<dbReference type="Pfam" id="PF01435">
    <property type="entry name" value="Peptidase_M48"/>
    <property type="match status" value="1"/>
</dbReference>
<keyword evidence="4" id="KW-0479">Metal-binding</keyword>
<proteinExistence type="inferred from homology"/>
<keyword evidence="2 10" id="KW-0645">Protease</keyword>
<feature type="transmembrane region" description="Helical" evidence="11">
    <location>
        <begin position="238"/>
        <end position="257"/>
    </location>
</feature>
<evidence type="ECO:0000256" key="7">
    <source>
        <dbReference type="ARBA" id="ARBA00022989"/>
    </source>
</evidence>
<feature type="domain" description="Peptidase M48" evidence="12">
    <location>
        <begin position="111"/>
        <end position="334"/>
    </location>
</feature>
<evidence type="ECO:0000256" key="2">
    <source>
        <dbReference type="ARBA" id="ARBA00022670"/>
    </source>
</evidence>
<keyword evidence="13" id="KW-0346">Stress response</keyword>
<dbReference type="GO" id="GO:0006508">
    <property type="term" value="P:proteolysis"/>
    <property type="evidence" value="ECO:0007669"/>
    <property type="project" value="UniProtKB-KW"/>
</dbReference>
<evidence type="ECO:0000256" key="4">
    <source>
        <dbReference type="ARBA" id="ARBA00022723"/>
    </source>
</evidence>
<dbReference type="GO" id="GO:0004222">
    <property type="term" value="F:metalloendopeptidase activity"/>
    <property type="evidence" value="ECO:0007669"/>
    <property type="project" value="InterPro"/>
</dbReference>
<keyword evidence="5 10" id="KW-0378">Hydrolase</keyword>
<feature type="transmembrane region" description="Helical" evidence="11">
    <location>
        <begin position="41"/>
        <end position="66"/>
    </location>
</feature>
<dbReference type="AlphaFoldDB" id="A0A1H7RF53"/>
<keyword evidence="3 11" id="KW-0812">Transmembrane</keyword>
<gene>
    <name evidence="13" type="ORF">SAMN04488691_10613</name>
</gene>
<evidence type="ECO:0000256" key="5">
    <source>
        <dbReference type="ARBA" id="ARBA00022801"/>
    </source>
</evidence>
<feature type="transmembrane region" description="Helical" evidence="11">
    <location>
        <begin position="72"/>
        <end position="91"/>
    </location>
</feature>